<dbReference type="Proteomes" id="UP001142372">
    <property type="component" value="Unassembled WGS sequence"/>
</dbReference>
<keyword evidence="1" id="KW-0812">Transmembrane</keyword>
<evidence type="ECO:0000313" key="3">
    <source>
        <dbReference type="Proteomes" id="UP001142372"/>
    </source>
</evidence>
<dbReference type="EMBL" id="BSEN01000006">
    <property type="protein sequence ID" value="GLJ75910.1"/>
    <property type="molecule type" value="Genomic_DNA"/>
</dbReference>
<feature type="transmembrane region" description="Helical" evidence="1">
    <location>
        <begin position="129"/>
        <end position="147"/>
    </location>
</feature>
<evidence type="ECO:0000313" key="2">
    <source>
        <dbReference type="EMBL" id="GLJ75910.1"/>
    </source>
</evidence>
<name>A0A9W6H984_9MICO</name>
<organism evidence="2 3">
    <name type="scientific">Leifsonia poae</name>
    <dbReference type="NCBI Taxonomy" id="110933"/>
    <lineage>
        <taxon>Bacteria</taxon>
        <taxon>Bacillati</taxon>
        <taxon>Actinomycetota</taxon>
        <taxon>Actinomycetes</taxon>
        <taxon>Micrococcales</taxon>
        <taxon>Microbacteriaceae</taxon>
        <taxon>Leifsonia</taxon>
    </lineage>
</organism>
<reference evidence="2" key="2">
    <citation type="submission" date="2023-01" db="EMBL/GenBank/DDBJ databases">
        <authorList>
            <person name="Sun Q."/>
            <person name="Evtushenko L."/>
        </authorList>
    </citation>
    <scope>NUCLEOTIDE SEQUENCE</scope>
    <source>
        <strain evidence="2">VKM Ac-1401</strain>
    </source>
</reference>
<gene>
    <name evidence="2" type="ORF">GCM10017584_14840</name>
</gene>
<comment type="caution">
    <text evidence="2">The sequence shown here is derived from an EMBL/GenBank/DDBJ whole genome shotgun (WGS) entry which is preliminary data.</text>
</comment>
<keyword evidence="1" id="KW-1133">Transmembrane helix</keyword>
<protein>
    <submittedName>
        <fullName evidence="2">Uncharacterized protein</fullName>
    </submittedName>
</protein>
<sequence>MGSRWARVLRGLLASGVAIFVAALFHVAGGGAAPGPVPLALSLAFATIASIALTTQRLSLWRLTISVVLSQLLFHALFGLGGGTATFTAAGGMQAGGMQHMHSGSHLTMSISDAAGAHADMGILPSNPAMWLSHAAAVLVTVIALRFGERAFWGLRDTARMGVARLTRAALAAQSLASLPVVPRSSAIATVDTEPVHLRELGIPLGRLRHRGPPVAVAAF</sequence>
<feature type="transmembrane region" description="Helical" evidence="1">
    <location>
        <begin position="72"/>
        <end position="93"/>
    </location>
</feature>
<evidence type="ECO:0000256" key="1">
    <source>
        <dbReference type="SAM" id="Phobius"/>
    </source>
</evidence>
<keyword evidence="1" id="KW-0472">Membrane</keyword>
<keyword evidence="3" id="KW-1185">Reference proteome</keyword>
<feature type="transmembrane region" description="Helical" evidence="1">
    <location>
        <begin position="12"/>
        <end position="33"/>
    </location>
</feature>
<dbReference type="RefSeq" id="WP_271176589.1">
    <property type="nucleotide sequence ID" value="NZ_BAAAJO010000005.1"/>
</dbReference>
<dbReference type="AlphaFoldDB" id="A0A9W6H984"/>
<feature type="transmembrane region" description="Helical" evidence="1">
    <location>
        <begin position="39"/>
        <end position="60"/>
    </location>
</feature>
<reference evidence="2" key="1">
    <citation type="journal article" date="2014" name="Int. J. Syst. Evol. Microbiol.">
        <title>Complete genome sequence of Corynebacterium casei LMG S-19264T (=DSM 44701T), isolated from a smear-ripened cheese.</title>
        <authorList>
            <consortium name="US DOE Joint Genome Institute (JGI-PGF)"/>
            <person name="Walter F."/>
            <person name="Albersmeier A."/>
            <person name="Kalinowski J."/>
            <person name="Ruckert C."/>
        </authorList>
    </citation>
    <scope>NUCLEOTIDE SEQUENCE</scope>
    <source>
        <strain evidence="2">VKM Ac-1401</strain>
    </source>
</reference>
<accession>A0A9W6H984</accession>
<proteinExistence type="predicted"/>